<protein>
    <submittedName>
        <fullName evidence="1">Uncharacterized protein</fullName>
    </submittedName>
</protein>
<comment type="caution">
    <text evidence="1">The sequence shown here is derived from an EMBL/GenBank/DDBJ whole genome shotgun (WGS) entry which is preliminary data.</text>
</comment>
<evidence type="ECO:0000313" key="1">
    <source>
        <dbReference type="EMBL" id="EET81325.1"/>
    </source>
</evidence>
<organism evidence="1 2">
    <name type="scientific">Acinetobacter radioresistens SK82</name>
    <dbReference type="NCBI Taxonomy" id="596318"/>
    <lineage>
        <taxon>Bacteria</taxon>
        <taxon>Pseudomonadati</taxon>
        <taxon>Pseudomonadota</taxon>
        <taxon>Gammaproteobacteria</taxon>
        <taxon>Moraxellales</taxon>
        <taxon>Moraxellaceae</taxon>
        <taxon>Acinetobacter</taxon>
    </lineage>
</organism>
<accession>A0ABM9YKE1</accession>
<dbReference type="Proteomes" id="UP000018419">
    <property type="component" value="Unassembled WGS sequence"/>
</dbReference>
<sequence>MIEHPCQDKCPEYQDEQCCHCLISPAIKTPTSDEEKFLRLATEAKKEIS</sequence>
<keyword evidence="2" id="KW-1185">Reference proteome</keyword>
<dbReference type="EMBL" id="ACVR01000072">
    <property type="protein sequence ID" value="EET81325.1"/>
    <property type="molecule type" value="Genomic_DNA"/>
</dbReference>
<evidence type="ECO:0000313" key="2">
    <source>
        <dbReference type="Proteomes" id="UP000018419"/>
    </source>
</evidence>
<name>A0ABM9YKE1_ACIRA</name>
<proteinExistence type="predicted"/>
<dbReference type="RefSeq" id="WP_005016339.1">
    <property type="nucleotide sequence ID" value="NZ_ACVR01000072.1"/>
</dbReference>
<reference evidence="1 2" key="1">
    <citation type="submission" date="2009-07" db="EMBL/GenBank/DDBJ databases">
        <authorList>
            <person name="Madupu R."/>
            <person name="Durkin A.S."/>
            <person name="Torralba M."/>
            <person name="Methe B."/>
            <person name="Sutton G.G."/>
            <person name="Strausberg R.L."/>
            <person name="Nelson K.E."/>
        </authorList>
    </citation>
    <scope>NUCLEOTIDE SEQUENCE [LARGE SCALE GENOMIC DNA]</scope>
    <source>
        <strain evidence="1 2">SK82</strain>
    </source>
</reference>
<gene>
    <name evidence="1" type="ORF">ACIRA0001_0106</name>
</gene>